<feature type="transmembrane region" description="Helical" evidence="1">
    <location>
        <begin position="6"/>
        <end position="23"/>
    </location>
</feature>
<feature type="transmembrane region" description="Helical" evidence="1">
    <location>
        <begin position="84"/>
        <end position="102"/>
    </location>
</feature>
<dbReference type="AlphaFoldDB" id="A0A1I3VKD2"/>
<gene>
    <name evidence="2" type="ORF">SAMN05192543_11413</name>
</gene>
<dbReference type="EMBL" id="FOQU01000014">
    <property type="protein sequence ID" value="SFJ95884.1"/>
    <property type="molecule type" value="Genomic_DNA"/>
</dbReference>
<accession>A0A1I3VKD2</accession>
<keyword evidence="1" id="KW-0812">Transmembrane</keyword>
<dbReference type="InterPro" id="IPR018706">
    <property type="entry name" value="DUF2214_membrane"/>
</dbReference>
<name>A0A1I3VKD2_9BURK</name>
<dbReference type="Pfam" id="PF09980">
    <property type="entry name" value="DUF2214"/>
    <property type="match status" value="1"/>
</dbReference>
<proteinExistence type="predicted"/>
<protein>
    <submittedName>
        <fullName evidence="2">Putative membrane protein</fullName>
    </submittedName>
</protein>
<dbReference type="Proteomes" id="UP000199548">
    <property type="component" value="Unassembled WGS sequence"/>
</dbReference>
<evidence type="ECO:0000256" key="1">
    <source>
        <dbReference type="SAM" id="Phobius"/>
    </source>
</evidence>
<dbReference type="STRING" id="420953.SAMN05192543_11413"/>
<keyword evidence="1" id="KW-0472">Membrane</keyword>
<feature type="transmembrane region" description="Helical" evidence="1">
    <location>
        <begin position="122"/>
        <end position="144"/>
    </location>
</feature>
<dbReference type="RefSeq" id="WP_091019973.1">
    <property type="nucleotide sequence ID" value="NZ_CP041745.1"/>
</dbReference>
<sequence length="154" mass="16643">MLIRWLLAAIHLLAYGFALVSILRRSVALRHCSTSAGLPAVFHADNGWAVSAVVLIVTGAMRAFGGYEKGADYYLHEPLFHLKMGALVLILLLEIAPMIGLIRWRIALKKGVEPDLGRARRYAGIGVVQLVLLVLMVFAATGMARGIGLPDNAV</sequence>
<reference evidence="2 3" key="1">
    <citation type="submission" date="2016-10" db="EMBL/GenBank/DDBJ databases">
        <authorList>
            <person name="de Groot N.N."/>
        </authorList>
    </citation>
    <scope>NUCLEOTIDE SEQUENCE [LARGE SCALE GENOMIC DNA]</scope>
    <source>
        <strain evidence="2 3">LMG 23650</strain>
    </source>
</reference>
<feature type="transmembrane region" description="Helical" evidence="1">
    <location>
        <begin position="44"/>
        <end position="64"/>
    </location>
</feature>
<dbReference type="OrthoDB" id="826511at2"/>
<evidence type="ECO:0000313" key="3">
    <source>
        <dbReference type="Proteomes" id="UP000199548"/>
    </source>
</evidence>
<organism evidence="2 3">
    <name type="scientific">Paraburkholderia megapolitana</name>
    <dbReference type="NCBI Taxonomy" id="420953"/>
    <lineage>
        <taxon>Bacteria</taxon>
        <taxon>Pseudomonadati</taxon>
        <taxon>Pseudomonadota</taxon>
        <taxon>Betaproteobacteria</taxon>
        <taxon>Burkholderiales</taxon>
        <taxon>Burkholderiaceae</taxon>
        <taxon>Paraburkholderia</taxon>
    </lineage>
</organism>
<evidence type="ECO:0000313" key="2">
    <source>
        <dbReference type="EMBL" id="SFJ95884.1"/>
    </source>
</evidence>
<keyword evidence="3" id="KW-1185">Reference proteome</keyword>
<keyword evidence="1" id="KW-1133">Transmembrane helix</keyword>